<name>A0A6C0GUT4_9BACT</name>
<dbReference type="Gene3D" id="3.20.20.140">
    <property type="entry name" value="Metal-dependent hydrolases"/>
    <property type="match status" value="1"/>
</dbReference>
<protein>
    <submittedName>
        <fullName evidence="2">Amidohydrolase family protein</fullName>
    </submittedName>
</protein>
<dbReference type="AlphaFoldDB" id="A0A6C0GUT4"/>
<gene>
    <name evidence="2" type="ORF">GXP67_32835</name>
</gene>
<evidence type="ECO:0000313" key="2">
    <source>
        <dbReference type="EMBL" id="QHT71102.1"/>
    </source>
</evidence>
<evidence type="ECO:0000313" key="3">
    <source>
        <dbReference type="Proteomes" id="UP000480178"/>
    </source>
</evidence>
<feature type="domain" description="Amidohydrolase-related" evidence="1">
    <location>
        <begin position="121"/>
        <end position="374"/>
    </location>
</feature>
<dbReference type="Pfam" id="PF04909">
    <property type="entry name" value="Amidohydro_2"/>
    <property type="match status" value="1"/>
</dbReference>
<dbReference type="EMBL" id="CP048222">
    <property type="protein sequence ID" value="QHT71102.1"/>
    <property type="molecule type" value="Genomic_DNA"/>
</dbReference>
<organism evidence="2 3">
    <name type="scientific">Rhodocytophaga rosea</name>
    <dbReference type="NCBI Taxonomy" id="2704465"/>
    <lineage>
        <taxon>Bacteria</taxon>
        <taxon>Pseudomonadati</taxon>
        <taxon>Bacteroidota</taxon>
        <taxon>Cytophagia</taxon>
        <taxon>Cytophagales</taxon>
        <taxon>Rhodocytophagaceae</taxon>
        <taxon>Rhodocytophaga</taxon>
    </lineage>
</organism>
<dbReference type="InterPro" id="IPR006680">
    <property type="entry name" value="Amidohydro-rel"/>
</dbReference>
<accession>A0A6C0GUT4</accession>
<dbReference type="KEGG" id="rhoz:GXP67_32835"/>
<reference evidence="2 3" key="1">
    <citation type="submission" date="2020-01" db="EMBL/GenBank/DDBJ databases">
        <authorList>
            <person name="Kim M.K."/>
        </authorList>
    </citation>
    <scope>NUCLEOTIDE SEQUENCE [LARGE SCALE GENOMIC DNA]</scope>
    <source>
        <strain evidence="2 3">172606-1</strain>
    </source>
</reference>
<evidence type="ECO:0000259" key="1">
    <source>
        <dbReference type="Pfam" id="PF04909"/>
    </source>
</evidence>
<dbReference type="RefSeq" id="WP_162447045.1">
    <property type="nucleotide sequence ID" value="NZ_CP048222.1"/>
</dbReference>
<dbReference type="GO" id="GO:0016787">
    <property type="term" value="F:hydrolase activity"/>
    <property type="evidence" value="ECO:0007669"/>
    <property type="project" value="UniProtKB-KW"/>
</dbReference>
<keyword evidence="3" id="KW-1185">Reference proteome</keyword>
<dbReference type="InterPro" id="IPR032466">
    <property type="entry name" value="Metal_Hydrolase"/>
</dbReference>
<dbReference type="Proteomes" id="UP000480178">
    <property type="component" value="Chromosome"/>
</dbReference>
<sequence length="384" mass="44584">MTNLNPYLRILTFTALLLGQACSEKNKTDSEASTTDSTQSPTEEYYSLEDFKTVKKIDTHVHIRTLDTSFLQQAREDNFRLLDISVDGSASPTVAQQQATAFKHLEAFPERTSVATSFTVRNWNDPRWQEKTLAHLKDAFEKGAIGVKVWKNIGMELRDKNGKFVMIDDPRLDTILNFIAKNNITLLSHQGEPKNCWLPIEQMTVEGDKSYFKEHPQYHMYLHPEYPSYDDQINARDNMLKKHPDLRVVSVHLASLEWDVAEIAKRLDTYPNLAVDMAARIPHLHNQAEKDWQKVHDFFIKYQDRILYATDFVINSDEKSEDVKKGTHETWYNDWKFFATNESLTNANTEKEFKGLHLPKEVIDKIYRTNAEKWIPGLQKNTTL</sequence>
<dbReference type="SUPFAM" id="SSF51556">
    <property type="entry name" value="Metallo-dependent hydrolases"/>
    <property type="match status" value="1"/>
</dbReference>
<keyword evidence="2" id="KW-0378">Hydrolase</keyword>
<proteinExistence type="predicted"/>